<evidence type="ECO:0000313" key="1">
    <source>
        <dbReference type="EMBL" id="RPA78493.1"/>
    </source>
</evidence>
<dbReference type="Proteomes" id="UP000275078">
    <property type="component" value="Unassembled WGS sequence"/>
</dbReference>
<sequence length="253" mass="28085">MAHYPNNGSGKSSTGGGLFGSATPNTVFGFGGFSTPQPGAKRARELFDTADDDRMIPEAKKPKSAFVNADSPKRLTVADYISTVCDSVQAAIETQIASGKPCYSDLLRILENQKHVSCRILRYLDVSVAIPSKDDRHSIETVLKPEHHIDPQAQPYSYYPSFSSGIISAAQKKATQTLLSWRSQTALRVAIEVTKPASEKENEIFKLDTEICMEKVESRFAAELKGSDEEYKKLLQEVHQFFDEFEKEKNKIA</sequence>
<proteinExistence type="predicted"/>
<keyword evidence="2" id="KW-1185">Reference proteome</keyword>
<evidence type="ECO:0000313" key="2">
    <source>
        <dbReference type="Proteomes" id="UP000275078"/>
    </source>
</evidence>
<accession>A0A3N4HXA8</accession>
<protein>
    <submittedName>
        <fullName evidence="1">Uncharacterized protein</fullName>
    </submittedName>
</protein>
<dbReference type="AlphaFoldDB" id="A0A3N4HXA8"/>
<reference evidence="1 2" key="1">
    <citation type="journal article" date="2018" name="Nat. Ecol. Evol.">
        <title>Pezizomycetes genomes reveal the molecular basis of ectomycorrhizal truffle lifestyle.</title>
        <authorList>
            <person name="Murat C."/>
            <person name="Payen T."/>
            <person name="Noel B."/>
            <person name="Kuo A."/>
            <person name="Morin E."/>
            <person name="Chen J."/>
            <person name="Kohler A."/>
            <person name="Krizsan K."/>
            <person name="Balestrini R."/>
            <person name="Da Silva C."/>
            <person name="Montanini B."/>
            <person name="Hainaut M."/>
            <person name="Levati E."/>
            <person name="Barry K.W."/>
            <person name="Belfiori B."/>
            <person name="Cichocki N."/>
            <person name="Clum A."/>
            <person name="Dockter R.B."/>
            <person name="Fauchery L."/>
            <person name="Guy J."/>
            <person name="Iotti M."/>
            <person name="Le Tacon F."/>
            <person name="Lindquist E.A."/>
            <person name="Lipzen A."/>
            <person name="Malagnac F."/>
            <person name="Mello A."/>
            <person name="Molinier V."/>
            <person name="Miyauchi S."/>
            <person name="Poulain J."/>
            <person name="Riccioni C."/>
            <person name="Rubini A."/>
            <person name="Sitrit Y."/>
            <person name="Splivallo R."/>
            <person name="Traeger S."/>
            <person name="Wang M."/>
            <person name="Zifcakova L."/>
            <person name="Wipf D."/>
            <person name="Zambonelli A."/>
            <person name="Paolocci F."/>
            <person name="Nowrousian M."/>
            <person name="Ottonello S."/>
            <person name="Baldrian P."/>
            <person name="Spatafora J.W."/>
            <person name="Henrissat B."/>
            <person name="Nagy L.G."/>
            <person name="Aury J.M."/>
            <person name="Wincker P."/>
            <person name="Grigoriev I.V."/>
            <person name="Bonfante P."/>
            <person name="Martin F.M."/>
        </authorList>
    </citation>
    <scope>NUCLEOTIDE SEQUENCE [LARGE SCALE GENOMIC DNA]</scope>
    <source>
        <strain evidence="1 2">RN42</strain>
    </source>
</reference>
<organism evidence="1 2">
    <name type="scientific">Ascobolus immersus RN42</name>
    <dbReference type="NCBI Taxonomy" id="1160509"/>
    <lineage>
        <taxon>Eukaryota</taxon>
        <taxon>Fungi</taxon>
        <taxon>Dikarya</taxon>
        <taxon>Ascomycota</taxon>
        <taxon>Pezizomycotina</taxon>
        <taxon>Pezizomycetes</taxon>
        <taxon>Pezizales</taxon>
        <taxon>Ascobolaceae</taxon>
        <taxon>Ascobolus</taxon>
    </lineage>
</organism>
<dbReference type="EMBL" id="ML119711">
    <property type="protein sequence ID" value="RPA78493.1"/>
    <property type="molecule type" value="Genomic_DNA"/>
</dbReference>
<name>A0A3N4HXA8_ASCIM</name>
<gene>
    <name evidence="1" type="ORF">BJ508DRAFT_309273</name>
</gene>